<keyword evidence="2 4" id="KW-0863">Zinc-finger</keyword>
<dbReference type="GO" id="GO:0003677">
    <property type="term" value="F:DNA binding"/>
    <property type="evidence" value="ECO:0007669"/>
    <property type="project" value="InterPro"/>
</dbReference>
<dbReference type="InterPro" id="IPR003656">
    <property type="entry name" value="Znf_BED"/>
</dbReference>
<dbReference type="EMBL" id="JAZDWU010000003">
    <property type="protein sequence ID" value="KAL0008988.1"/>
    <property type="molecule type" value="Genomic_DNA"/>
</dbReference>
<dbReference type="InterPro" id="IPR007021">
    <property type="entry name" value="DUF659"/>
</dbReference>
<dbReference type="AlphaFoldDB" id="A0AAW2DED0"/>
<protein>
    <recommendedName>
        <fullName evidence="6">BED-type domain-containing protein</fullName>
    </recommendedName>
</protein>
<comment type="caution">
    <text evidence="7">The sequence shown here is derived from an EMBL/GenBank/DDBJ whole genome shotgun (WGS) entry which is preliminary data.</text>
</comment>
<dbReference type="PANTHER" id="PTHR32166">
    <property type="entry name" value="OSJNBA0013A04.12 PROTEIN"/>
    <property type="match status" value="1"/>
</dbReference>
<sequence>MDEATSTKNSPSSNEEMPNSEAPLWQYVTKIEKPPSSTAKSGGNTYFKCNNCGKVYLGSYSRVKAHLLKIVNKGIKACPNVTPSLRLEMQRMHDQIENDKLERAQRSRIPLPPPPPGRGPIGPIPSFQRQEESDSTNPIDGKRRKVIANSTIEKAFQNNARYELDSRIGRMFYTGGLPFNFARNPYYRSSYSYAATHSIPGYVPPGYNALRTTLLQRERAHVERLLRPIKDFWLENGVSVVSDGWLDPQRRPLINIMAVSDGGPVFIKAIDGLGEFKDKHYIAGVLKDAIKEIGHEKVVQVITDNASVMKAAGALIEGEYPKIFWTPCVVHTLNLALKNICAAKNTEKNEVTYEECSWITRIGDDASFIRVFIMNHSMRLAMFNEFCPLKLLQVADTRFASVIVMLKRLKLIKRSLQAMAISDQWASYREDDVGKAQKVKDMILSDLWWDKVDYILEFTAPIYDMLRVADTDKPCLHLVYEMWDSMIEKVKAAICRHEGLEDDQYSSF</sequence>
<evidence type="ECO:0000256" key="2">
    <source>
        <dbReference type="ARBA" id="ARBA00022771"/>
    </source>
</evidence>
<evidence type="ECO:0000313" key="8">
    <source>
        <dbReference type="Proteomes" id="UP001459277"/>
    </source>
</evidence>
<evidence type="ECO:0000256" key="4">
    <source>
        <dbReference type="PROSITE-ProRule" id="PRU00027"/>
    </source>
</evidence>
<proteinExistence type="predicted"/>
<organism evidence="7 8">
    <name type="scientific">Lithocarpus litseifolius</name>
    <dbReference type="NCBI Taxonomy" id="425828"/>
    <lineage>
        <taxon>Eukaryota</taxon>
        <taxon>Viridiplantae</taxon>
        <taxon>Streptophyta</taxon>
        <taxon>Embryophyta</taxon>
        <taxon>Tracheophyta</taxon>
        <taxon>Spermatophyta</taxon>
        <taxon>Magnoliopsida</taxon>
        <taxon>eudicotyledons</taxon>
        <taxon>Gunneridae</taxon>
        <taxon>Pentapetalae</taxon>
        <taxon>rosids</taxon>
        <taxon>fabids</taxon>
        <taxon>Fagales</taxon>
        <taxon>Fagaceae</taxon>
        <taxon>Lithocarpus</taxon>
    </lineage>
</organism>
<feature type="domain" description="BED-type" evidence="6">
    <location>
        <begin position="19"/>
        <end position="85"/>
    </location>
</feature>
<dbReference type="SUPFAM" id="SSF53098">
    <property type="entry name" value="Ribonuclease H-like"/>
    <property type="match status" value="1"/>
</dbReference>
<evidence type="ECO:0000256" key="5">
    <source>
        <dbReference type="SAM" id="MobiDB-lite"/>
    </source>
</evidence>
<dbReference type="InterPro" id="IPR012337">
    <property type="entry name" value="RNaseH-like_sf"/>
</dbReference>
<accession>A0AAW2DED0</accession>
<feature type="compositionally biased region" description="Low complexity" evidence="5">
    <location>
        <begin position="9"/>
        <end position="23"/>
    </location>
</feature>
<evidence type="ECO:0000313" key="7">
    <source>
        <dbReference type="EMBL" id="KAL0008988.1"/>
    </source>
</evidence>
<dbReference type="Pfam" id="PF04937">
    <property type="entry name" value="DUF659"/>
    <property type="match status" value="1"/>
</dbReference>
<evidence type="ECO:0000256" key="3">
    <source>
        <dbReference type="ARBA" id="ARBA00022833"/>
    </source>
</evidence>
<dbReference type="PANTHER" id="PTHR32166:SF81">
    <property type="entry name" value="OS06G0658400 PROTEIN"/>
    <property type="match status" value="1"/>
</dbReference>
<dbReference type="Proteomes" id="UP001459277">
    <property type="component" value="Unassembled WGS sequence"/>
</dbReference>
<gene>
    <name evidence="7" type="ORF">SO802_010490</name>
</gene>
<evidence type="ECO:0000256" key="1">
    <source>
        <dbReference type="ARBA" id="ARBA00022723"/>
    </source>
</evidence>
<feature type="region of interest" description="Disordered" evidence="5">
    <location>
        <begin position="1"/>
        <end position="24"/>
    </location>
</feature>
<dbReference type="PROSITE" id="PS50808">
    <property type="entry name" value="ZF_BED"/>
    <property type="match status" value="1"/>
</dbReference>
<keyword evidence="3" id="KW-0862">Zinc</keyword>
<reference evidence="7 8" key="1">
    <citation type="submission" date="2024-01" db="EMBL/GenBank/DDBJ databases">
        <title>A telomere-to-telomere, gap-free genome of sweet tea (Lithocarpus litseifolius).</title>
        <authorList>
            <person name="Zhou J."/>
        </authorList>
    </citation>
    <scope>NUCLEOTIDE SEQUENCE [LARGE SCALE GENOMIC DNA]</scope>
    <source>
        <strain evidence="7">Zhou-2022a</strain>
        <tissue evidence="7">Leaf</tissue>
    </source>
</reference>
<keyword evidence="1" id="KW-0479">Metal-binding</keyword>
<feature type="region of interest" description="Disordered" evidence="5">
    <location>
        <begin position="100"/>
        <end position="144"/>
    </location>
</feature>
<dbReference type="GO" id="GO:0008270">
    <property type="term" value="F:zinc ion binding"/>
    <property type="evidence" value="ECO:0007669"/>
    <property type="project" value="UniProtKB-KW"/>
</dbReference>
<keyword evidence="8" id="KW-1185">Reference proteome</keyword>
<name>A0AAW2DED0_9ROSI</name>
<evidence type="ECO:0000259" key="6">
    <source>
        <dbReference type="PROSITE" id="PS50808"/>
    </source>
</evidence>